<evidence type="ECO:0000313" key="11">
    <source>
        <dbReference type="Proteomes" id="UP000267029"/>
    </source>
</evidence>
<reference evidence="12" key="1">
    <citation type="submission" date="2017-02" db="UniProtKB">
        <authorList>
            <consortium name="WormBaseParasite"/>
        </authorList>
    </citation>
    <scope>IDENTIFICATION</scope>
</reference>
<comment type="subcellular location">
    <subcellularLocation>
        <location evidence="1">Nucleus</location>
    </subcellularLocation>
</comment>
<dbReference type="GO" id="GO:0005634">
    <property type="term" value="C:nucleus"/>
    <property type="evidence" value="ECO:0007669"/>
    <property type="project" value="UniProtKB-SubCell"/>
</dbReference>
<accession>A0A0R3UJK2</accession>
<feature type="compositionally biased region" description="Polar residues" evidence="8">
    <location>
        <begin position="1"/>
        <end position="10"/>
    </location>
</feature>
<keyword evidence="4" id="KW-0238">DNA-binding</keyword>
<keyword evidence="6" id="KW-0804">Transcription</keyword>
<organism evidence="12">
    <name type="scientific">Mesocestoides corti</name>
    <name type="common">Flatworm</name>
    <dbReference type="NCBI Taxonomy" id="53468"/>
    <lineage>
        <taxon>Eukaryota</taxon>
        <taxon>Metazoa</taxon>
        <taxon>Spiralia</taxon>
        <taxon>Lophotrochozoa</taxon>
        <taxon>Platyhelminthes</taxon>
        <taxon>Cestoda</taxon>
        <taxon>Eucestoda</taxon>
        <taxon>Cyclophyllidea</taxon>
        <taxon>Mesocestoididae</taxon>
        <taxon>Mesocestoides</taxon>
    </lineage>
</organism>
<dbReference type="SUPFAM" id="SSF47413">
    <property type="entry name" value="lambda repressor-like DNA-binding domains"/>
    <property type="match status" value="1"/>
</dbReference>
<dbReference type="GO" id="GO:0000978">
    <property type="term" value="F:RNA polymerase II cis-regulatory region sequence-specific DNA binding"/>
    <property type="evidence" value="ECO:0007669"/>
    <property type="project" value="TreeGrafter"/>
</dbReference>
<dbReference type="Proteomes" id="UP000267029">
    <property type="component" value="Unassembled WGS sequence"/>
</dbReference>
<feature type="compositionally biased region" description="Polar residues" evidence="8">
    <location>
        <begin position="261"/>
        <end position="271"/>
    </location>
</feature>
<feature type="compositionally biased region" description="Polar residues" evidence="8">
    <location>
        <begin position="166"/>
        <end position="185"/>
    </location>
</feature>
<evidence type="ECO:0000256" key="1">
    <source>
        <dbReference type="ARBA" id="ARBA00004123"/>
    </source>
</evidence>
<gene>
    <name evidence="10" type="ORF">MCOS_LOCUS7696</name>
</gene>
<evidence type="ECO:0000256" key="3">
    <source>
        <dbReference type="ARBA" id="ARBA00023015"/>
    </source>
</evidence>
<dbReference type="SMART" id="SM01109">
    <property type="entry name" value="CUT"/>
    <property type="match status" value="1"/>
</dbReference>
<dbReference type="EMBL" id="UXSR01005396">
    <property type="protein sequence ID" value="VDD81693.1"/>
    <property type="molecule type" value="Genomic_DNA"/>
</dbReference>
<keyword evidence="5" id="KW-0371">Homeobox</keyword>
<evidence type="ECO:0000256" key="5">
    <source>
        <dbReference type="ARBA" id="ARBA00023155"/>
    </source>
</evidence>
<dbReference type="FunFam" id="1.10.260.40:FF:000005">
    <property type="entry name" value="One cut domain family member"/>
    <property type="match status" value="1"/>
</dbReference>
<dbReference type="PANTHER" id="PTHR14057">
    <property type="entry name" value="TRANSCRIPTION FACTOR ONECUT"/>
    <property type="match status" value="1"/>
</dbReference>
<evidence type="ECO:0000256" key="2">
    <source>
        <dbReference type="ARBA" id="ARBA00008190"/>
    </source>
</evidence>
<dbReference type="InterPro" id="IPR010982">
    <property type="entry name" value="Lambda_DNA-bd_dom_sf"/>
</dbReference>
<name>A0A0R3UJK2_MESCO</name>
<dbReference type="Gene3D" id="1.10.260.40">
    <property type="entry name" value="lambda repressor-like DNA-binding domains"/>
    <property type="match status" value="1"/>
</dbReference>
<evidence type="ECO:0000313" key="10">
    <source>
        <dbReference type="EMBL" id="VDD81693.1"/>
    </source>
</evidence>
<dbReference type="STRING" id="53468.A0A0R3UJK2"/>
<feature type="region of interest" description="Disordered" evidence="8">
    <location>
        <begin position="228"/>
        <end position="271"/>
    </location>
</feature>
<dbReference type="AlphaFoldDB" id="A0A0R3UJK2"/>
<dbReference type="InterPro" id="IPR003350">
    <property type="entry name" value="CUT_dom"/>
</dbReference>
<evidence type="ECO:0000256" key="7">
    <source>
        <dbReference type="ARBA" id="ARBA00023242"/>
    </source>
</evidence>
<dbReference type="InterPro" id="IPR051649">
    <property type="entry name" value="CUT_Homeobox"/>
</dbReference>
<sequence>MDFSISQFTGESRLPEPTTSPLALVKNDFSTSAQSDNVGAYPTTSDASEMFRHVQPNVYANIVSGYPSDGFSRPCFPYAHINPIIDPNMIGASEGIQFFPYIGAVHQDEALKSAGQRSFEVTCLSSQADAQLVDQIVSPSMANDPSQAETVRNYGREGDSSDQRCYFSSDNQDYATDSGSATNLEDQGLGPYKFETLNNFKDNDESETLSGRLDDGLTEWTEASAIPITSADGMINPTDGSTAPATQTFPSTEHDGLLDCSSRSSTSKNYDGNDYSSVEQSMTMSQQQSHFQMFQDPSTAYSTHGMVMTMDQQPQFPPNVTCSQPTLMPSMLPYQCLPAGFTTTDPNATMDSLASHNFVFCGQGGSAMVTGLNPYASELTTPQALGLTSEGSECSIDKEHYAHTDTRVANSWTGLRKGVMVNSLGTHPHGDLRLTQVPDTDELNTKELAQRVSAELKRYSIPQAVFAQRVLCRSQGTLSDLLRNPKPWSKLKSGRETFRRMWKWLQEPEYQRMSALRLAGKYLQNTSEEVWPRSRVWAVT</sequence>
<evidence type="ECO:0000259" key="9">
    <source>
        <dbReference type="PROSITE" id="PS51042"/>
    </source>
</evidence>
<evidence type="ECO:0000256" key="4">
    <source>
        <dbReference type="ARBA" id="ARBA00023125"/>
    </source>
</evidence>
<dbReference type="OrthoDB" id="10068888at2759"/>
<feature type="domain" description="CUT" evidence="9">
    <location>
        <begin position="434"/>
        <end position="520"/>
    </location>
</feature>
<keyword evidence="7" id="KW-0539">Nucleus</keyword>
<feature type="region of interest" description="Disordered" evidence="8">
    <location>
        <begin position="141"/>
        <end position="189"/>
    </location>
</feature>
<evidence type="ECO:0000256" key="8">
    <source>
        <dbReference type="SAM" id="MobiDB-lite"/>
    </source>
</evidence>
<dbReference type="WBParaSite" id="MCOS_0000769501-mRNA-1">
    <property type="protein sequence ID" value="MCOS_0000769501-mRNA-1"/>
    <property type="gene ID" value="MCOS_0000769501"/>
</dbReference>
<keyword evidence="11" id="KW-1185">Reference proteome</keyword>
<keyword evidence="3" id="KW-0805">Transcription regulation</keyword>
<dbReference type="PANTHER" id="PTHR14057:SF47">
    <property type="entry name" value="HOMEOBOX PROTEIN ONECUT"/>
    <property type="match status" value="1"/>
</dbReference>
<feature type="region of interest" description="Disordered" evidence="8">
    <location>
        <begin position="1"/>
        <end position="21"/>
    </location>
</feature>
<dbReference type="Pfam" id="PF02376">
    <property type="entry name" value="CUT"/>
    <property type="match status" value="1"/>
</dbReference>
<evidence type="ECO:0000256" key="6">
    <source>
        <dbReference type="ARBA" id="ARBA00023163"/>
    </source>
</evidence>
<comment type="similarity">
    <text evidence="2">Belongs to the CUT homeobox family.</text>
</comment>
<dbReference type="PROSITE" id="PS51042">
    <property type="entry name" value="CUT"/>
    <property type="match status" value="1"/>
</dbReference>
<reference evidence="10 11" key="2">
    <citation type="submission" date="2018-10" db="EMBL/GenBank/DDBJ databases">
        <authorList>
            <consortium name="Pathogen Informatics"/>
        </authorList>
    </citation>
    <scope>NUCLEOTIDE SEQUENCE [LARGE SCALE GENOMIC DNA]</scope>
</reference>
<protein>
    <submittedName>
        <fullName evidence="12">CUT domain-containing protein</fullName>
    </submittedName>
</protein>
<evidence type="ECO:0000313" key="12">
    <source>
        <dbReference type="WBParaSite" id="MCOS_0000769501-mRNA-1"/>
    </source>
</evidence>
<proteinExistence type="inferred from homology"/>
<feature type="compositionally biased region" description="Polar residues" evidence="8">
    <location>
        <begin position="141"/>
        <end position="150"/>
    </location>
</feature>
<dbReference type="GO" id="GO:0000981">
    <property type="term" value="F:DNA-binding transcription factor activity, RNA polymerase II-specific"/>
    <property type="evidence" value="ECO:0007669"/>
    <property type="project" value="TreeGrafter"/>
</dbReference>
<feature type="compositionally biased region" description="Polar residues" evidence="8">
    <location>
        <begin position="238"/>
        <end position="251"/>
    </location>
</feature>